<keyword evidence="1" id="KW-0472">Membrane</keyword>
<accession>A0ABY7JWV5</accession>
<dbReference type="Proteomes" id="UP001164693">
    <property type="component" value="Chromosome"/>
</dbReference>
<gene>
    <name evidence="2" type="ORF">M6B22_21420</name>
</gene>
<protein>
    <recommendedName>
        <fullName evidence="4">DUF4267 domain-containing protein</fullName>
    </recommendedName>
</protein>
<evidence type="ECO:0008006" key="4">
    <source>
        <dbReference type="Google" id="ProtNLM"/>
    </source>
</evidence>
<name>A0ABY7JWV5_9ACTN</name>
<evidence type="ECO:0000313" key="3">
    <source>
        <dbReference type="Proteomes" id="UP001164693"/>
    </source>
</evidence>
<proteinExistence type="predicted"/>
<evidence type="ECO:0000256" key="1">
    <source>
        <dbReference type="SAM" id="Phobius"/>
    </source>
</evidence>
<evidence type="ECO:0000313" key="2">
    <source>
        <dbReference type="EMBL" id="WAX57053.1"/>
    </source>
</evidence>
<organism evidence="2 3">
    <name type="scientific">Jatrophihabitans cynanchi</name>
    <dbReference type="NCBI Taxonomy" id="2944128"/>
    <lineage>
        <taxon>Bacteria</taxon>
        <taxon>Bacillati</taxon>
        <taxon>Actinomycetota</taxon>
        <taxon>Actinomycetes</taxon>
        <taxon>Jatrophihabitantales</taxon>
        <taxon>Jatrophihabitantaceae</taxon>
        <taxon>Jatrophihabitans</taxon>
    </lineage>
</organism>
<dbReference type="EMBL" id="CP097463">
    <property type="protein sequence ID" value="WAX57053.1"/>
    <property type="molecule type" value="Genomic_DNA"/>
</dbReference>
<feature type="transmembrane region" description="Helical" evidence="1">
    <location>
        <begin position="105"/>
        <end position="128"/>
    </location>
</feature>
<dbReference type="RefSeq" id="WP_269443588.1">
    <property type="nucleotide sequence ID" value="NZ_CP097463.1"/>
</dbReference>
<reference evidence="2" key="1">
    <citation type="submission" date="2022-05" db="EMBL/GenBank/DDBJ databases">
        <title>Jatrophihabitans sp. SB3-54 whole genome sequence.</title>
        <authorList>
            <person name="Suh M.K."/>
            <person name="Eom M.K."/>
            <person name="Kim J.S."/>
            <person name="Kim H.S."/>
            <person name="Do H.E."/>
            <person name="Shin Y.K."/>
            <person name="Lee J.-S."/>
        </authorList>
    </citation>
    <scope>NUCLEOTIDE SEQUENCE</scope>
    <source>
        <strain evidence="2">SB3-54</strain>
    </source>
</reference>
<keyword evidence="1" id="KW-1133">Transmembrane helix</keyword>
<sequence length="132" mass="12598">MRDLLEPRTLARLIGTGRVLLGGAFLAAPVGSTRALGLDSATAKRVSFLARMIAARDVAIGAGTAAAAGQGGRPGGWLLAGAFADAADAVVIAGALKSGRASGPVAAGVAGGAVALAAVAVVGGATALRRRG</sequence>
<keyword evidence="1" id="KW-0812">Transmembrane</keyword>
<keyword evidence="3" id="KW-1185">Reference proteome</keyword>